<dbReference type="Pfam" id="PF00440">
    <property type="entry name" value="TetR_N"/>
    <property type="match status" value="1"/>
</dbReference>
<dbReference type="OrthoDB" id="9808189at2"/>
<evidence type="ECO:0000256" key="2">
    <source>
        <dbReference type="PROSITE-ProRule" id="PRU00335"/>
    </source>
</evidence>
<dbReference type="Gene3D" id="1.10.10.60">
    <property type="entry name" value="Homeodomain-like"/>
    <property type="match status" value="1"/>
</dbReference>
<organism evidence="4 5">
    <name type="scientific">Paraburkholderia aspalathi</name>
    <dbReference type="NCBI Taxonomy" id="1324617"/>
    <lineage>
        <taxon>Bacteria</taxon>
        <taxon>Pseudomonadati</taxon>
        <taxon>Pseudomonadota</taxon>
        <taxon>Betaproteobacteria</taxon>
        <taxon>Burkholderiales</taxon>
        <taxon>Burkholderiaceae</taxon>
        <taxon>Paraburkholderia</taxon>
    </lineage>
</organism>
<feature type="DNA-binding region" description="H-T-H motif" evidence="2">
    <location>
        <begin position="69"/>
        <end position="88"/>
    </location>
</feature>
<evidence type="ECO:0000313" key="4">
    <source>
        <dbReference type="EMBL" id="SFU20912.1"/>
    </source>
</evidence>
<evidence type="ECO:0000259" key="3">
    <source>
        <dbReference type="PROSITE" id="PS50977"/>
    </source>
</evidence>
<protein>
    <submittedName>
        <fullName evidence="4">Transcriptional regulator, TetR family</fullName>
    </submittedName>
</protein>
<dbReference type="SUPFAM" id="SSF46689">
    <property type="entry name" value="Homeodomain-like"/>
    <property type="match status" value="1"/>
</dbReference>
<dbReference type="RefSeq" id="WP_093638170.1">
    <property type="nucleotide sequence ID" value="NZ_FPBH01000015.1"/>
</dbReference>
<dbReference type="InterPro" id="IPR001647">
    <property type="entry name" value="HTH_TetR"/>
</dbReference>
<dbReference type="AlphaFoldDB" id="A0A1I7EAJ8"/>
<evidence type="ECO:0000256" key="1">
    <source>
        <dbReference type="ARBA" id="ARBA00023125"/>
    </source>
</evidence>
<dbReference type="GO" id="GO:0003677">
    <property type="term" value="F:DNA binding"/>
    <property type="evidence" value="ECO:0007669"/>
    <property type="project" value="UniProtKB-UniRule"/>
</dbReference>
<dbReference type="Gene3D" id="1.10.357.10">
    <property type="entry name" value="Tetracycline Repressor, domain 2"/>
    <property type="match status" value="1"/>
</dbReference>
<proteinExistence type="predicted"/>
<accession>A0A1I7EAJ8</accession>
<dbReference type="InterPro" id="IPR009057">
    <property type="entry name" value="Homeodomain-like_sf"/>
</dbReference>
<name>A0A1I7EAJ8_9BURK</name>
<keyword evidence="1 2" id="KW-0238">DNA-binding</keyword>
<sequence length="242" mass="27499">MDLTLPPRFSFAQFKQVAPVNASNLLEFIIERHGKRITVKRTDAAHENLRKIFDATFKLANRVGFAGMSLRDLCKDTGLSMGGLYGYIASKDDLAAMIEDVIRHVGSEIPKWFNSLPSASDRLDAMLRGHIFMSELLQPWFYFVFMESRSLPQTQKKVVRDSELAFQRDLSRLIIASGVQDCICAEMAAAHCQAVIQDWYVKRWKFKQLNVSVDAFADSVSHLVKSLVRELPDTSMLRPDHT</sequence>
<dbReference type="Proteomes" id="UP000198844">
    <property type="component" value="Unassembled WGS sequence"/>
</dbReference>
<dbReference type="EMBL" id="FPBH01000015">
    <property type="protein sequence ID" value="SFU20912.1"/>
    <property type="molecule type" value="Genomic_DNA"/>
</dbReference>
<gene>
    <name evidence="4" type="ORF">SAMN05192563_1015138</name>
</gene>
<feature type="domain" description="HTH tetR-type" evidence="3">
    <location>
        <begin position="46"/>
        <end position="106"/>
    </location>
</feature>
<reference evidence="4 5" key="1">
    <citation type="submission" date="2016-10" db="EMBL/GenBank/DDBJ databases">
        <authorList>
            <person name="de Groot N.N."/>
        </authorList>
    </citation>
    <scope>NUCLEOTIDE SEQUENCE [LARGE SCALE GENOMIC DNA]</scope>
    <source>
        <strain evidence="4 5">LMG 27731</strain>
    </source>
</reference>
<evidence type="ECO:0000313" key="5">
    <source>
        <dbReference type="Proteomes" id="UP000198844"/>
    </source>
</evidence>
<dbReference type="PROSITE" id="PS50977">
    <property type="entry name" value="HTH_TETR_2"/>
    <property type="match status" value="1"/>
</dbReference>